<keyword evidence="3" id="KW-1185">Reference proteome</keyword>
<dbReference type="OrthoDB" id="5836370at2759"/>
<organism evidence="2 3">
    <name type="scientific">Diploscapter pachys</name>
    <dbReference type="NCBI Taxonomy" id="2018661"/>
    <lineage>
        <taxon>Eukaryota</taxon>
        <taxon>Metazoa</taxon>
        <taxon>Ecdysozoa</taxon>
        <taxon>Nematoda</taxon>
        <taxon>Chromadorea</taxon>
        <taxon>Rhabditida</taxon>
        <taxon>Rhabditina</taxon>
        <taxon>Rhabditomorpha</taxon>
        <taxon>Rhabditoidea</taxon>
        <taxon>Rhabditidae</taxon>
        <taxon>Diploscapter</taxon>
    </lineage>
</organism>
<proteinExistence type="predicted"/>
<protein>
    <submittedName>
        <fullName evidence="2">Uncharacterized protein</fullName>
    </submittedName>
</protein>
<reference evidence="2 3" key="1">
    <citation type="journal article" date="2017" name="Curr. Biol.">
        <title>Genome architecture and evolution of a unichromosomal asexual nematode.</title>
        <authorList>
            <person name="Fradin H."/>
            <person name="Zegar C."/>
            <person name="Gutwein M."/>
            <person name="Lucas J."/>
            <person name="Kovtun M."/>
            <person name="Corcoran D."/>
            <person name="Baugh L.R."/>
            <person name="Kiontke K."/>
            <person name="Gunsalus K."/>
            <person name="Fitch D.H."/>
            <person name="Piano F."/>
        </authorList>
    </citation>
    <scope>NUCLEOTIDE SEQUENCE [LARGE SCALE GENOMIC DNA]</scope>
    <source>
        <strain evidence="2">PF1309</strain>
    </source>
</reference>
<dbReference type="Proteomes" id="UP000218231">
    <property type="component" value="Unassembled WGS sequence"/>
</dbReference>
<keyword evidence="1" id="KW-0732">Signal</keyword>
<name>A0A2A2JN83_9BILA</name>
<dbReference type="STRING" id="2018661.A0A2A2JN83"/>
<feature type="chain" id="PRO_5012697209" evidence="1">
    <location>
        <begin position="19"/>
        <end position="207"/>
    </location>
</feature>
<evidence type="ECO:0000256" key="1">
    <source>
        <dbReference type="SAM" id="SignalP"/>
    </source>
</evidence>
<dbReference type="AlphaFoldDB" id="A0A2A2JN83"/>
<dbReference type="EMBL" id="LIAE01010337">
    <property type="protein sequence ID" value="PAV62992.1"/>
    <property type="molecule type" value="Genomic_DNA"/>
</dbReference>
<gene>
    <name evidence="2" type="ORF">WR25_03884</name>
</gene>
<comment type="caution">
    <text evidence="2">The sequence shown here is derived from an EMBL/GenBank/DDBJ whole genome shotgun (WGS) entry which is preliminary data.</text>
</comment>
<sequence>MLRSVLLILASVLVTVYCACTDGQDNVCGIGDDSNGALNIELNNMIGWTYDSNNVATCKGSEAALTIPGVIKLVQGTVTVRAASSLAQNGIALLTAKKNSVLVGTVCDNGKSKNALVPDSDCQMDINQLFEPAFIALLDTPGTYTLEDIEKAENLTSPYLSVPPFNSGGLGGIISGEWQMSFNVQCNGQSVMKFHLPSNTKWIDIID</sequence>
<accession>A0A2A2JN83</accession>
<evidence type="ECO:0000313" key="2">
    <source>
        <dbReference type="EMBL" id="PAV62992.1"/>
    </source>
</evidence>
<evidence type="ECO:0000313" key="3">
    <source>
        <dbReference type="Proteomes" id="UP000218231"/>
    </source>
</evidence>
<feature type="signal peptide" evidence="1">
    <location>
        <begin position="1"/>
        <end position="18"/>
    </location>
</feature>